<dbReference type="AlphaFoldDB" id="A0A1F6A188"/>
<protein>
    <submittedName>
        <fullName evidence="1">Uncharacterized protein</fullName>
    </submittedName>
</protein>
<accession>A0A1F6A188</accession>
<dbReference type="EMBL" id="MFJK01000014">
    <property type="protein sequence ID" value="OGG18423.1"/>
    <property type="molecule type" value="Genomic_DNA"/>
</dbReference>
<organism evidence="1 2">
    <name type="scientific">Candidatus Gottesmanbacteria bacterium RIFCSPHIGHO2_01_FULL_47_48</name>
    <dbReference type="NCBI Taxonomy" id="1798381"/>
    <lineage>
        <taxon>Bacteria</taxon>
        <taxon>Candidatus Gottesmaniibacteriota</taxon>
    </lineage>
</organism>
<evidence type="ECO:0000313" key="1">
    <source>
        <dbReference type="EMBL" id="OGG18423.1"/>
    </source>
</evidence>
<reference evidence="1 2" key="1">
    <citation type="journal article" date="2016" name="Nat. Commun.">
        <title>Thousands of microbial genomes shed light on interconnected biogeochemical processes in an aquifer system.</title>
        <authorList>
            <person name="Anantharaman K."/>
            <person name="Brown C.T."/>
            <person name="Hug L.A."/>
            <person name="Sharon I."/>
            <person name="Castelle C.J."/>
            <person name="Probst A.J."/>
            <person name="Thomas B.C."/>
            <person name="Singh A."/>
            <person name="Wilkins M.J."/>
            <person name="Karaoz U."/>
            <person name="Brodie E.L."/>
            <person name="Williams K.H."/>
            <person name="Hubbard S.S."/>
            <person name="Banfield J.F."/>
        </authorList>
    </citation>
    <scope>NUCLEOTIDE SEQUENCE [LARGE SCALE GENOMIC DNA]</scope>
</reference>
<evidence type="ECO:0000313" key="2">
    <source>
        <dbReference type="Proteomes" id="UP000177871"/>
    </source>
</evidence>
<dbReference type="Proteomes" id="UP000177871">
    <property type="component" value="Unassembled WGS sequence"/>
</dbReference>
<comment type="caution">
    <text evidence="1">The sequence shown here is derived from an EMBL/GenBank/DDBJ whole genome shotgun (WGS) entry which is preliminary data.</text>
</comment>
<proteinExistence type="predicted"/>
<sequence length="134" mass="15769">MKPTQSEFKCSDRFSDTVSEASFGRKKGIFRKRNRIVSPQEQRIHCEERTPLNFVLSCHDCSATFLLVRRKLHKEARPSLRKRQNYFFEIQGALWNSSFDRPRIQFQLPLNFLESFVSLAPPRDSRNFLGGDQD</sequence>
<gene>
    <name evidence="1" type="ORF">A2721_01395</name>
</gene>
<name>A0A1F6A188_9BACT</name>